<keyword evidence="4" id="KW-0175">Coiled coil</keyword>
<feature type="region of interest" description="Disordered" evidence="5">
    <location>
        <begin position="565"/>
        <end position="586"/>
    </location>
</feature>
<dbReference type="InterPro" id="IPR036534">
    <property type="entry name" value="GAR_dom_sf"/>
</dbReference>
<dbReference type="EMBL" id="LWDD02000131">
    <property type="protein sequence ID" value="KAE8263574.1"/>
    <property type="molecule type" value="Genomic_DNA"/>
</dbReference>
<feature type="compositionally biased region" description="Low complexity" evidence="5">
    <location>
        <begin position="1444"/>
        <end position="1459"/>
    </location>
</feature>
<comment type="caution">
    <text evidence="8">The sequence shown here is derived from an EMBL/GenBank/DDBJ whole genome shotgun (WGS) entry which is preliminary data.</text>
</comment>
<dbReference type="PROSITE" id="PS51460">
    <property type="entry name" value="GAR"/>
    <property type="match status" value="1"/>
</dbReference>
<dbReference type="SUPFAM" id="SSF143575">
    <property type="entry name" value="GAS2 domain-like"/>
    <property type="match status" value="1"/>
</dbReference>
<evidence type="ECO:0000313" key="7">
    <source>
        <dbReference type="EMBL" id="CAD6960352.1"/>
    </source>
</evidence>
<dbReference type="InterPro" id="IPR003108">
    <property type="entry name" value="GAR_dom"/>
</dbReference>
<reference evidence="7" key="3">
    <citation type="submission" date="2020-10" db="EMBL/GenBank/DDBJ databases">
        <authorList>
            <person name="Sedaghatjoo S."/>
        </authorList>
    </citation>
    <scope>NUCLEOTIDE SEQUENCE</scope>
    <source>
        <strain evidence="7">AZH3</strain>
    </source>
</reference>
<protein>
    <recommendedName>
        <fullName evidence="6">GAR domain-containing protein</fullName>
    </recommendedName>
</protein>
<dbReference type="Gene3D" id="3.30.920.20">
    <property type="entry name" value="Gas2-like domain"/>
    <property type="match status" value="1"/>
</dbReference>
<dbReference type="PANTHER" id="PTHR46756">
    <property type="entry name" value="TRANSGELIN"/>
    <property type="match status" value="1"/>
</dbReference>
<dbReference type="Proteomes" id="UP000077671">
    <property type="component" value="Unassembled WGS sequence"/>
</dbReference>
<feature type="compositionally biased region" description="Low complexity" evidence="5">
    <location>
        <begin position="1063"/>
        <end position="1074"/>
    </location>
</feature>
<gene>
    <name evidence="8" type="ORF">A4X03_0g1581</name>
    <name evidence="7" type="ORF">JKIAZH3_G3225</name>
</gene>
<dbReference type="SMART" id="SM00243">
    <property type="entry name" value="GAS2"/>
    <property type="match status" value="1"/>
</dbReference>
<evidence type="ECO:0000313" key="10">
    <source>
        <dbReference type="Proteomes" id="UP000836402"/>
    </source>
</evidence>
<sequence length="1785" mass="193966">MDEAHLQADPSQKQIASVTADILVAVQGLLHEVRYSAASSMDSQVTLRTESEGSTSSKDMSEAPPINVELGGQDEAVGSAAGDNNGDVSAPVPDNDEGDTSTGSVDKKQSFSTDELVELRQFNEKKEQIEEQYKLLQSRPMPETFSTLQPMRSEAIVDATFAEFPARKEQLQAWVAEHERIETDAVAFNVADMNKLRTLAKAAVGRHMSPQDTDIIELTVETLVVLDRLLALLNERRRQLDLLAARMDWEERRAACWKAFHPLMNDIDLFVEVRARWTAAAYSRSAEASGNDPAAPSLISPGPSTEDLLNEHQSAAVSDPTLPGPSEGEQVRFLEALNAELNALSSRVRKIVTRLVPAAAEALDGLIDQCQVPEPYLVEQEKLENMALDITARAVFVTSLAAQWRKANELYLATNSLHEEAKDLVADSETIRMQVPTRALYDKMAKSSAAMTAKLEQLAGPSAPKFVNNPSQSAHSLAFSSANQLPTPLHDVWPDQAHQNSLVATHLNHDLATAAKRTRQAAMVVQTYSLGLAAAERAEVLKQQLQHTMQTCEQLRSLAVEGFNPGPGTSASNNADAGTRPDLSSADCLLPSRHSLYVRRLPEEQQKATRITTDANELVQELESCLATCARHGLSHASIKQTGELAMASYRSASEKAAEALLEGSELVALLQQGRTINSSTARLQTNAGQLRGELDIAARSAAFSPKGKGWDVTVAPRFTSAEAKERLQQCTKELEQVNAQASAFDAMPRSKMATGLREKLDSDRSKMAKQVDELRALVTWYTSLCQQEAGVRSLNRQMGSLRKQAAEIKDRSLSNRSGPPDLPALQSAKADFDQTVQKFERKAATGTVFTGDPPERTEEDVEEVVTPLVFARHARGASLDTASKSPLISHDEEVRECVNGWCTDAKALQEQIASAIASVKQEAARIKPIAEASNKRNMRFDAAVNAALEAVQELSEEVDKRSSEFNELMSTSGSFGDLRVCRDESREALMTKEKALGARMDALRECQREMISSLYSTGKPVMGDSDATSTASAMKVRNTAASTLKKMRQTLATFENQIIHSSAARRTASSSSSKTEVAADESIGDVSQDVFGPRQPTVLARLPSIIPVVDYDELVQTLRNDQLDAQTVEDGQPQLEALLDLPEPSQDRSIQTWWTTIRSDLNEHLQSSRNSSGARRLASAVKKRERSVMRHHQLMQFRSKATELEQMSSSLLNMLDFNGGRSTSSSMENLSARSSRAASPYLTGLDQIESLQRRLRQSVEQLAAVAEPTTGDRRVVRRLQQLTQAAKDILADAKDFGQTPTVPSAGVLNALEDMDDTESVASTLSSGPSSLASVQEEEQSVPAPAPVKKQPKATPTHARRPSNLVANGMPSTPVNPPARRTVSDQTPGSSKLPSRLRRLKSSIVQPSTPRLSTPKVQPSPRVGPSKLPVRTPSSEYKRKAFETPGTTSATTPATTPATAPVARYRANPKSKLDVAVGKIVNHLPLPVKISHASAGPDGRKQDAYKDESGRYWIGDPEPKLCFCRILRSRTVMVRVGGGWQELSSYVMQHYSHLTAASVAFPISPGLKRSPPGVSPRSVRLNTTELPWISSPTLTRSATLEVPPVVLTPADEDRKPRYSSVDSDMIGTLRPLGVMASRASTPALSVSRSTSPGVSPASSTPAIFDAPGAMQPQRLRRVRGNYSRQSLDTNVLMPRHSGDHSVSTIRRSPSPNTLNQTASPGMSGTASPGSRSPLFIRKGSLGPTITPQRPMFDVGTSSPEGILPLFIRKEKSLTPFRSVSGSSRT</sequence>
<feature type="domain" description="GAR" evidence="6">
    <location>
        <begin position="1468"/>
        <end position="1554"/>
    </location>
</feature>
<feature type="region of interest" description="Disordered" evidence="5">
    <location>
        <begin position="285"/>
        <end position="306"/>
    </location>
</feature>
<dbReference type="Proteomes" id="UP000836402">
    <property type="component" value="Unassembled WGS sequence"/>
</dbReference>
<dbReference type="GO" id="GO:0051764">
    <property type="term" value="P:actin crosslink formation"/>
    <property type="evidence" value="ECO:0007669"/>
    <property type="project" value="TreeGrafter"/>
</dbReference>
<feature type="compositionally biased region" description="Low complexity" evidence="5">
    <location>
        <begin position="1347"/>
        <end position="1357"/>
    </location>
</feature>
<keyword evidence="10" id="KW-1185">Reference proteome</keyword>
<feature type="compositionally biased region" description="Polar residues" evidence="5">
    <location>
        <begin position="1384"/>
        <end position="1393"/>
    </location>
</feature>
<evidence type="ECO:0000313" key="8">
    <source>
        <dbReference type="EMBL" id="KAE8263574.1"/>
    </source>
</evidence>
<feature type="region of interest" description="Disordered" evidence="5">
    <location>
        <begin position="1063"/>
        <end position="1082"/>
    </location>
</feature>
<feature type="region of interest" description="Disordered" evidence="5">
    <location>
        <begin position="1317"/>
        <end position="1459"/>
    </location>
</feature>
<keyword evidence="2" id="KW-0963">Cytoplasm</keyword>
<feature type="region of interest" description="Disordered" evidence="5">
    <location>
        <begin position="1644"/>
        <end position="1666"/>
    </location>
</feature>
<evidence type="ECO:0000256" key="1">
    <source>
        <dbReference type="ARBA" id="ARBA00004245"/>
    </source>
</evidence>
<name>A0A177VI02_9BASI</name>
<feature type="compositionally biased region" description="Polar residues" evidence="5">
    <location>
        <begin position="567"/>
        <end position="576"/>
    </location>
</feature>
<dbReference type="PANTHER" id="PTHR46756:SF18">
    <property type="entry name" value="GAS2-LIKE PROTEIN PICKLED EGGS"/>
    <property type="match status" value="1"/>
</dbReference>
<evidence type="ECO:0000256" key="5">
    <source>
        <dbReference type="SAM" id="MobiDB-lite"/>
    </source>
</evidence>
<organism evidence="8 9">
    <name type="scientific">Tilletia caries</name>
    <name type="common">wheat bunt fungus</name>
    <dbReference type="NCBI Taxonomy" id="13290"/>
    <lineage>
        <taxon>Eukaryota</taxon>
        <taxon>Fungi</taxon>
        <taxon>Dikarya</taxon>
        <taxon>Basidiomycota</taxon>
        <taxon>Ustilaginomycotina</taxon>
        <taxon>Exobasidiomycetes</taxon>
        <taxon>Tilletiales</taxon>
        <taxon>Tilletiaceae</taxon>
        <taxon>Tilletia</taxon>
    </lineage>
</organism>
<feature type="coiled-coil region" evidence="4">
    <location>
        <begin position="112"/>
        <end position="139"/>
    </location>
</feature>
<reference evidence="8" key="2">
    <citation type="journal article" date="2019" name="IMA Fungus">
        <title>Genome sequencing and comparison of five Tilletia species to identify candidate genes for the detection of regulated species infecting wheat.</title>
        <authorList>
            <person name="Nguyen H.D.T."/>
            <person name="Sultana T."/>
            <person name="Kesanakurti P."/>
            <person name="Hambleton S."/>
        </authorList>
    </citation>
    <scope>NUCLEOTIDE SEQUENCE</scope>
    <source>
        <strain evidence="8">DAOMC 238032</strain>
    </source>
</reference>
<proteinExistence type="predicted"/>
<evidence type="ECO:0000256" key="2">
    <source>
        <dbReference type="ARBA" id="ARBA00022490"/>
    </source>
</evidence>
<feature type="compositionally biased region" description="Polar residues" evidence="5">
    <location>
        <begin position="1644"/>
        <end position="1661"/>
    </location>
</feature>
<feature type="region of interest" description="Disordered" evidence="5">
    <location>
        <begin position="37"/>
        <end position="110"/>
    </location>
</feature>
<feature type="compositionally biased region" description="Polar residues" evidence="5">
    <location>
        <begin position="37"/>
        <end position="58"/>
    </location>
</feature>
<evidence type="ECO:0000256" key="3">
    <source>
        <dbReference type="ARBA" id="ARBA00023212"/>
    </source>
</evidence>
<feature type="compositionally biased region" description="Low complexity" evidence="5">
    <location>
        <begin position="1320"/>
        <end position="1335"/>
    </location>
</feature>
<dbReference type="GO" id="GO:0005884">
    <property type="term" value="C:actin filament"/>
    <property type="evidence" value="ECO:0007669"/>
    <property type="project" value="TreeGrafter"/>
</dbReference>
<evidence type="ECO:0000259" key="6">
    <source>
        <dbReference type="PROSITE" id="PS51460"/>
    </source>
</evidence>
<feature type="compositionally biased region" description="Polar residues" evidence="5">
    <location>
        <begin position="1403"/>
        <end position="1417"/>
    </location>
</feature>
<comment type="subcellular location">
    <subcellularLocation>
        <location evidence="1">Cytoplasm</location>
        <location evidence="1">Cytoskeleton</location>
    </subcellularLocation>
</comment>
<dbReference type="EMBL" id="CAJHJG010006885">
    <property type="protein sequence ID" value="CAD6960352.1"/>
    <property type="molecule type" value="Genomic_DNA"/>
</dbReference>
<dbReference type="Pfam" id="PF02187">
    <property type="entry name" value="GAS2"/>
    <property type="match status" value="1"/>
</dbReference>
<dbReference type="GO" id="GO:0051015">
    <property type="term" value="F:actin filament binding"/>
    <property type="evidence" value="ECO:0007669"/>
    <property type="project" value="TreeGrafter"/>
</dbReference>
<accession>A0A177VI02</accession>
<evidence type="ECO:0000256" key="4">
    <source>
        <dbReference type="SAM" id="Coils"/>
    </source>
</evidence>
<feature type="region of interest" description="Disordered" evidence="5">
    <location>
        <begin position="1691"/>
        <end position="1733"/>
    </location>
</feature>
<evidence type="ECO:0000313" key="9">
    <source>
        <dbReference type="Proteomes" id="UP000077671"/>
    </source>
</evidence>
<keyword evidence="3" id="KW-0206">Cytoskeleton</keyword>
<reference evidence="8" key="1">
    <citation type="submission" date="2016-04" db="EMBL/GenBank/DDBJ databases">
        <authorList>
            <person name="Nguyen H.D."/>
            <person name="Kesanakurti P."/>
            <person name="Cullis J."/>
            <person name="Levesque C.A."/>
            <person name="Hambleton S."/>
        </authorList>
    </citation>
    <scope>NUCLEOTIDE SEQUENCE</scope>
    <source>
        <strain evidence="8">DAOMC 238032</strain>
    </source>
</reference>
<feature type="compositionally biased region" description="Basic and acidic residues" evidence="5">
    <location>
        <begin position="805"/>
        <end position="814"/>
    </location>
</feature>
<feature type="compositionally biased region" description="Polar residues" evidence="5">
    <location>
        <begin position="1700"/>
        <end position="1730"/>
    </location>
</feature>
<feature type="region of interest" description="Disordered" evidence="5">
    <location>
        <begin position="804"/>
        <end position="823"/>
    </location>
</feature>
<dbReference type="GO" id="GO:0008093">
    <property type="term" value="F:cytoskeletal anchor activity"/>
    <property type="evidence" value="ECO:0007669"/>
    <property type="project" value="TreeGrafter"/>
</dbReference>
<dbReference type="GO" id="GO:0008017">
    <property type="term" value="F:microtubule binding"/>
    <property type="evidence" value="ECO:0007669"/>
    <property type="project" value="InterPro"/>
</dbReference>